<dbReference type="EMBL" id="JAHESF010000026">
    <property type="protein sequence ID" value="MBT1699487.1"/>
    <property type="molecule type" value="Genomic_DNA"/>
</dbReference>
<gene>
    <name evidence="1" type="ORF">KK083_21495</name>
</gene>
<name>A0AAP2GRE1_9BACT</name>
<protein>
    <submittedName>
        <fullName evidence="1">Uncharacterized protein</fullName>
    </submittedName>
</protein>
<dbReference type="AlphaFoldDB" id="A0AAP2GRE1"/>
<evidence type="ECO:0000313" key="1">
    <source>
        <dbReference type="EMBL" id="MBT1699487.1"/>
    </source>
</evidence>
<dbReference type="RefSeq" id="WP_254167473.1">
    <property type="nucleotide sequence ID" value="NZ_JAHESF010000026.1"/>
</dbReference>
<reference evidence="1 2" key="1">
    <citation type="submission" date="2021-05" db="EMBL/GenBank/DDBJ databases">
        <title>A Polyphasic approach of four new species of the genus Ohtaekwangia: Ohtaekwangia histidinii sp. nov., Ohtaekwangia cretensis sp. nov., Ohtaekwangia indiensis sp. nov., Ohtaekwangia reichenbachii sp. nov. from diverse environment.</title>
        <authorList>
            <person name="Octaviana S."/>
        </authorList>
    </citation>
    <scope>NUCLEOTIDE SEQUENCE [LARGE SCALE GENOMIC DNA]</scope>
    <source>
        <strain evidence="1 2">PWU4</strain>
    </source>
</reference>
<comment type="caution">
    <text evidence="1">The sequence shown here is derived from an EMBL/GenBank/DDBJ whole genome shotgun (WGS) entry which is preliminary data.</text>
</comment>
<sequence>MIPQPPFNSAIEELLFGIYQKLESSGGGLKPTDLNTLAKLNALLIDADLMSSEETILAINGIRGNVPVAANSLEKLYNIILALNYLRREDIDTLAELNAILLDADIVKSEDLNNIIGSLPLNKRIFRFFFDPSSHDLDRFALRGKINSLTEDFTNELQGVTYKTRTDASGTWAYHSNIAMLQVWINANVNGSEISGTKYWIKCVPIYKSGHNDEAMNEFGYVVSA</sequence>
<dbReference type="Proteomes" id="UP001319200">
    <property type="component" value="Unassembled WGS sequence"/>
</dbReference>
<keyword evidence="2" id="KW-1185">Reference proteome</keyword>
<evidence type="ECO:0000313" key="2">
    <source>
        <dbReference type="Proteomes" id="UP001319200"/>
    </source>
</evidence>
<proteinExistence type="predicted"/>
<accession>A0AAP2GRE1</accession>
<organism evidence="1 2">
    <name type="scientific">Chryseosolibacter histidini</name>
    <dbReference type="NCBI Taxonomy" id="2782349"/>
    <lineage>
        <taxon>Bacteria</taxon>
        <taxon>Pseudomonadati</taxon>
        <taxon>Bacteroidota</taxon>
        <taxon>Cytophagia</taxon>
        <taxon>Cytophagales</taxon>
        <taxon>Chryseotaleaceae</taxon>
        <taxon>Chryseosolibacter</taxon>
    </lineage>
</organism>